<dbReference type="Gene3D" id="3.75.10.10">
    <property type="entry name" value="L-arginine/glycine Amidinotransferase, Chain A"/>
    <property type="match status" value="1"/>
</dbReference>
<organism evidence="1">
    <name type="scientific">hydrothermal vent metagenome</name>
    <dbReference type="NCBI Taxonomy" id="652676"/>
    <lineage>
        <taxon>unclassified sequences</taxon>
        <taxon>metagenomes</taxon>
        <taxon>ecological metagenomes</taxon>
    </lineage>
</organism>
<sequence length="283" mass="31346">ATMKAAFMVSPVGFSLDEQTARDNEYMQMDQQTDANLAIVQQMNLARKISDCGVPVVTFPGSRETPDAVFPNNAFATTHGHKYIIGAMLHANRQKETMRKDIRMFFDDMLGYEKYHISADNAVAELTGVLVPDRARNIAFCGMTERVNDVGAKAMYEAFGLDLMFQFDLKQSEYHTNVVLACLAGRGCILHADSFADPEVPKAIAKFYQDKTIFLTDAEKLAFAGNGITITENDLFLSQTAFAALASDSKDKLAQWGFKLHHVQVDELEKAGGSLRCMVGEIF</sequence>
<dbReference type="InterPro" id="IPR014541">
    <property type="entry name" value="Amdntrnsf_FN0238"/>
</dbReference>
<dbReference type="AlphaFoldDB" id="A0A3B0V271"/>
<name>A0A3B0V271_9ZZZZ</name>
<dbReference type="PANTHER" id="PTHR43224:SF1">
    <property type="entry name" value="AMIDINOTRANSFERASE"/>
    <property type="match status" value="1"/>
</dbReference>
<proteinExistence type="predicted"/>
<dbReference type="PANTHER" id="PTHR43224">
    <property type="entry name" value="AMIDINOTRANSFERASE"/>
    <property type="match status" value="1"/>
</dbReference>
<dbReference type="Pfam" id="PF19420">
    <property type="entry name" value="DDAH_eukar"/>
    <property type="match status" value="1"/>
</dbReference>
<gene>
    <name evidence="1" type="ORF">MNBD_GAMMA01-974</name>
</gene>
<accession>A0A3B0V271</accession>
<dbReference type="SUPFAM" id="SSF55909">
    <property type="entry name" value="Pentein"/>
    <property type="match status" value="1"/>
</dbReference>
<feature type="non-terminal residue" evidence="1">
    <location>
        <position position="1"/>
    </location>
</feature>
<evidence type="ECO:0008006" key="2">
    <source>
        <dbReference type="Google" id="ProtNLM"/>
    </source>
</evidence>
<protein>
    <recommendedName>
        <fullName evidence="2">Amidinotransferase</fullName>
    </recommendedName>
</protein>
<dbReference type="EMBL" id="UOEW01000092">
    <property type="protein sequence ID" value="VAW34990.1"/>
    <property type="molecule type" value="Genomic_DNA"/>
</dbReference>
<reference evidence="1" key="1">
    <citation type="submission" date="2018-06" db="EMBL/GenBank/DDBJ databases">
        <authorList>
            <person name="Zhirakovskaya E."/>
        </authorList>
    </citation>
    <scope>NUCLEOTIDE SEQUENCE</scope>
</reference>
<evidence type="ECO:0000313" key="1">
    <source>
        <dbReference type="EMBL" id="VAW34990.1"/>
    </source>
</evidence>